<dbReference type="CDD" id="cd04485">
    <property type="entry name" value="DnaE_OBF"/>
    <property type="match status" value="1"/>
</dbReference>
<evidence type="ECO:0000256" key="3">
    <source>
        <dbReference type="ARBA" id="ARBA00012417"/>
    </source>
</evidence>
<dbReference type="Proteomes" id="UP000657421">
    <property type="component" value="Unassembled WGS sequence"/>
</dbReference>
<dbReference type="CDD" id="cd12113">
    <property type="entry name" value="PHP_PolIIIA_DnaE3"/>
    <property type="match status" value="1"/>
</dbReference>
<dbReference type="RefSeq" id="WP_249309716.1">
    <property type="nucleotide sequence ID" value="NZ_JACRSZ010000017.1"/>
</dbReference>
<dbReference type="NCBIfam" id="TIGR00594">
    <property type="entry name" value="polc"/>
    <property type="match status" value="1"/>
</dbReference>
<dbReference type="PANTHER" id="PTHR32294:SF0">
    <property type="entry name" value="DNA POLYMERASE III SUBUNIT ALPHA"/>
    <property type="match status" value="1"/>
</dbReference>
<evidence type="ECO:0000256" key="8">
    <source>
        <dbReference type="ARBA" id="ARBA00022932"/>
    </source>
</evidence>
<dbReference type="InterPro" id="IPR003141">
    <property type="entry name" value="Pol/His_phosphatase_N"/>
</dbReference>
<dbReference type="Gene3D" id="1.10.10.1600">
    <property type="entry name" value="Bacterial DNA polymerase III alpha subunit, thumb domain"/>
    <property type="match status" value="1"/>
</dbReference>
<keyword evidence="13" id="KW-1185">Reference proteome</keyword>
<dbReference type="InterPro" id="IPR029460">
    <property type="entry name" value="DNAPol_HHH"/>
</dbReference>
<accession>A0ABR7NDH6</accession>
<dbReference type="Pfam" id="PF01336">
    <property type="entry name" value="tRNA_anti-codon"/>
    <property type="match status" value="1"/>
</dbReference>
<comment type="catalytic activity">
    <reaction evidence="10">
        <text>DNA(n) + a 2'-deoxyribonucleoside 5'-triphosphate = DNA(n+1) + diphosphate</text>
        <dbReference type="Rhea" id="RHEA:22508"/>
        <dbReference type="Rhea" id="RHEA-COMP:17339"/>
        <dbReference type="Rhea" id="RHEA-COMP:17340"/>
        <dbReference type="ChEBI" id="CHEBI:33019"/>
        <dbReference type="ChEBI" id="CHEBI:61560"/>
        <dbReference type="ChEBI" id="CHEBI:173112"/>
        <dbReference type="EC" id="2.7.7.7"/>
    </reaction>
</comment>
<comment type="caution">
    <text evidence="12">The sequence shown here is derived from an EMBL/GenBank/DDBJ whole genome shotgun (WGS) entry which is preliminary data.</text>
</comment>
<evidence type="ECO:0000256" key="4">
    <source>
        <dbReference type="ARBA" id="ARBA00019114"/>
    </source>
</evidence>
<evidence type="ECO:0000256" key="9">
    <source>
        <dbReference type="ARBA" id="ARBA00025611"/>
    </source>
</evidence>
<dbReference type="InterPro" id="IPR016195">
    <property type="entry name" value="Pol/histidinol_Pase-like"/>
</dbReference>
<comment type="function">
    <text evidence="9">DNA polymerase III is a complex, multichain enzyme responsible for most of the replicative synthesis in bacteria. This DNA polymerase also exhibits 3' to 5' exonuclease activity. The alpha chain is the DNA polymerase.</text>
</comment>
<dbReference type="NCBIfam" id="NF005298">
    <property type="entry name" value="PRK06826.1"/>
    <property type="match status" value="1"/>
</dbReference>
<evidence type="ECO:0000313" key="12">
    <source>
        <dbReference type="EMBL" id="MBC8574225.1"/>
    </source>
</evidence>
<evidence type="ECO:0000256" key="2">
    <source>
        <dbReference type="ARBA" id="ARBA00009496"/>
    </source>
</evidence>
<dbReference type="Pfam" id="PF02811">
    <property type="entry name" value="PHP"/>
    <property type="match status" value="1"/>
</dbReference>
<comment type="subcellular location">
    <subcellularLocation>
        <location evidence="1">Cytoplasm</location>
    </subcellularLocation>
</comment>
<dbReference type="Pfam" id="PF17657">
    <property type="entry name" value="DNA_pol3_finger"/>
    <property type="match status" value="1"/>
</dbReference>
<proteinExistence type="inferred from homology"/>
<dbReference type="Gene3D" id="3.20.20.140">
    <property type="entry name" value="Metal-dependent hydrolases"/>
    <property type="match status" value="1"/>
</dbReference>
<organism evidence="12 13">
    <name type="scientific">Jingyaoa shaoxingensis</name>
    <dbReference type="NCBI Taxonomy" id="2763671"/>
    <lineage>
        <taxon>Bacteria</taxon>
        <taxon>Bacillati</taxon>
        <taxon>Bacillota</taxon>
        <taxon>Clostridia</taxon>
        <taxon>Lachnospirales</taxon>
        <taxon>Lachnospiraceae</taxon>
        <taxon>Jingyaoa</taxon>
    </lineage>
</organism>
<dbReference type="InterPro" id="IPR041931">
    <property type="entry name" value="DNA_pol3_alpha_thumb_dom"/>
</dbReference>
<evidence type="ECO:0000256" key="10">
    <source>
        <dbReference type="ARBA" id="ARBA00049244"/>
    </source>
</evidence>
<dbReference type="InterPro" id="IPR011708">
    <property type="entry name" value="DNA_pol3_alpha_NTPase_dom"/>
</dbReference>
<dbReference type="InterPro" id="IPR004805">
    <property type="entry name" value="DnaE2/DnaE/PolC"/>
</dbReference>
<evidence type="ECO:0000256" key="7">
    <source>
        <dbReference type="ARBA" id="ARBA00022705"/>
    </source>
</evidence>
<dbReference type="EC" id="2.7.7.7" evidence="3"/>
<dbReference type="EMBL" id="JACRSZ010000017">
    <property type="protein sequence ID" value="MBC8574225.1"/>
    <property type="molecule type" value="Genomic_DNA"/>
</dbReference>
<name>A0ABR7NDH6_9FIRM</name>
<feature type="domain" description="Polymerase/histidinol phosphatase N-terminal" evidence="11">
    <location>
        <begin position="4"/>
        <end position="71"/>
    </location>
</feature>
<dbReference type="SUPFAM" id="SSF89550">
    <property type="entry name" value="PHP domain-like"/>
    <property type="match status" value="1"/>
</dbReference>
<reference evidence="12 13" key="1">
    <citation type="submission" date="2020-08" db="EMBL/GenBank/DDBJ databases">
        <title>Genome public.</title>
        <authorList>
            <person name="Liu C."/>
            <person name="Sun Q."/>
        </authorList>
    </citation>
    <scope>NUCLEOTIDE SEQUENCE [LARGE SCALE GENOMIC DNA]</scope>
    <source>
        <strain evidence="12 13">NSJ-46</strain>
    </source>
</reference>
<dbReference type="NCBIfam" id="NF004226">
    <property type="entry name" value="PRK05673.1"/>
    <property type="match status" value="1"/>
</dbReference>
<protein>
    <recommendedName>
        <fullName evidence="4">DNA polymerase III subunit alpha</fullName>
        <ecNumber evidence="3">2.7.7.7</ecNumber>
    </recommendedName>
</protein>
<dbReference type="PANTHER" id="PTHR32294">
    <property type="entry name" value="DNA POLYMERASE III SUBUNIT ALPHA"/>
    <property type="match status" value="1"/>
</dbReference>
<dbReference type="GO" id="GO:0003887">
    <property type="term" value="F:DNA-directed DNA polymerase activity"/>
    <property type="evidence" value="ECO:0007669"/>
    <property type="project" value="UniProtKB-EC"/>
</dbReference>
<evidence type="ECO:0000256" key="6">
    <source>
        <dbReference type="ARBA" id="ARBA00022695"/>
    </source>
</evidence>
<sequence length="1150" mass="130995">MNFTHLHVHTEYSLLDGSNKIKEYVSRVKELGMNSAAITDHGVMFGVIDFYRAARAEGINPILGCEVYVAPGSRFDREKSSGDDRYYHLVLLAENNKGYSNLMKIVSKGYTEGYYYKPRVDRSVLEEYHEGIIALSACLAGEVQKYLARGMYEEAKKAALEHEQIFGKGNYFLELQDHGIPEQKLVNQQLLRMSRETGIELVATNDVHYTYAEDADSHDILLCIQTGKKLDDEERMRYEGGQYYVKSPEEMAQLFPYALQALENTQKIADRCHVEIEFGVTKLPKFDVPEGYTSWEYLNKLCFDGLAERYEEQQAEELKERLNYELGIIQKMGYVDYFLIVWDFIHYAREHDIMVGPGRGSAAGSLVSYTLGITKLDPIKYNLLFERFLNPERVSMPDIDVDFCFERRQEVIDYVVRKYGKEKVVQIVTFGTLAARGVIRDVGRVMDIPYAIVDNVAKMIPQELNITIDKALKMNPDLKKLYEEDAQMRRLIDMSRRLEGLPRHTSMHAAGVVICQKAADEYVPLALGSDGSPVTQFTMTTLEELGLLKMDFLGLRTLTVIQNAVKFVEQNVGMVLDMDHIDYNDPKVLASLSTGKTDGVFQLESAGMKNFMKELKPESLEDIIAGIALYRPGPMDFIPQYIKGKNNAESITYDCPQLKPILEATYGCIVYQEQVMQIVRDLGGYTLGRSDLLRRAMSKKKAAVMEKERQNFVYGNKEEGVPGCIKNGISEAVANKIYDDMIDFAKYAFNKSHAAAYAVVSYQTAYLKYYYPVEFMAALMTSVIDNSAKVAEYHMTCRQMGIQILPPDINLGESGFTVDGNNIRYGLSAIKSVGKPVIAAIVEERKLNGKYTSLKNFMERLSGKEINKRTVENFIKSGAFDSLGGNRHQFMLLYGPLMDSVNQEKKNSMAGQMSLFDFVGEEEKKGFEVSMPEVEEYEKEQLLAYEKEVLGFYVSGHPLEKYESIWKKHITNVTADFALDEETGHSRVTDGIKATVGGMIVEKTIKYTRNNQTMAFLTLEDLLGTVEVVVFPRDYEKNKNQLVEDEKVFITGRVSVEEDKPSKLICEKIKNFKDINREVWIQFADMNAYQENERQLYNILRESDGKDRVVIYVRSPKAVKRLSENWTVNANEELLRKLAEKFGIENVKTI</sequence>
<dbReference type="InterPro" id="IPR004013">
    <property type="entry name" value="PHP_dom"/>
</dbReference>
<dbReference type="InterPro" id="IPR004365">
    <property type="entry name" value="NA-bd_OB_tRNA"/>
</dbReference>
<evidence type="ECO:0000256" key="1">
    <source>
        <dbReference type="ARBA" id="ARBA00004496"/>
    </source>
</evidence>
<keyword evidence="8" id="KW-0239">DNA-directed DNA polymerase</keyword>
<evidence type="ECO:0000259" key="11">
    <source>
        <dbReference type="SMART" id="SM00481"/>
    </source>
</evidence>
<dbReference type="Pfam" id="PF14579">
    <property type="entry name" value="HHH_6"/>
    <property type="match status" value="1"/>
</dbReference>
<dbReference type="InterPro" id="IPR040982">
    <property type="entry name" value="DNA_pol3_finger"/>
</dbReference>
<gene>
    <name evidence="12" type="ORF">H8716_14250</name>
</gene>
<dbReference type="Pfam" id="PF07733">
    <property type="entry name" value="DNA_pol3_alpha"/>
    <property type="match status" value="1"/>
</dbReference>
<evidence type="ECO:0000313" key="13">
    <source>
        <dbReference type="Proteomes" id="UP000657421"/>
    </source>
</evidence>
<keyword evidence="6 12" id="KW-0548">Nucleotidyltransferase</keyword>
<keyword evidence="5 12" id="KW-0808">Transferase</keyword>
<evidence type="ECO:0000256" key="5">
    <source>
        <dbReference type="ARBA" id="ARBA00022679"/>
    </source>
</evidence>
<dbReference type="Gene3D" id="1.10.150.870">
    <property type="match status" value="1"/>
</dbReference>
<dbReference type="SMART" id="SM00481">
    <property type="entry name" value="POLIIIAc"/>
    <property type="match status" value="1"/>
</dbReference>
<comment type="similarity">
    <text evidence="2">Belongs to the DNA polymerase type-C family. DnaE subfamily.</text>
</comment>
<keyword evidence="7" id="KW-0235">DNA replication</keyword>